<name>A0A172U048_9BACT</name>
<keyword evidence="3" id="KW-1185">Reference proteome</keyword>
<dbReference type="PROSITE" id="PS01088">
    <property type="entry name" value="CAP_1"/>
    <property type="match status" value="1"/>
</dbReference>
<dbReference type="AlphaFoldDB" id="A0A172U048"/>
<dbReference type="InterPro" id="IPR024775">
    <property type="entry name" value="DinB-like"/>
</dbReference>
<dbReference type="InterPro" id="IPR034660">
    <property type="entry name" value="DinB/YfiT-like"/>
</dbReference>
<evidence type="ECO:0000313" key="3">
    <source>
        <dbReference type="Proteomes" id="UP000077177"/>
    </source>
</evidence>
<sequence length="169" mass="19636">MKRTLWLNRTFHTIEDSGLLPDIIERLEGTPARLEEKIRSHKGPINNKPLPDKWSVKQEIGHLIDLEWLGQTRIEQLKAGLPELVAADMGNRKTQEAHHDDKSFDELLEAFRQERSKLVASFRSLSDADLEMAPFHPRLKRPMKAVDLAYFIAEHDDHHLAQITWLLQH</sequence>
<dbReference type="RefSeq" id="WP_066407617.1">
    <property type="nucleotide sequence ID" value="NZ_CP011390.1"/>
</dbReference>
<evidence type="ECO:0000313" key="2">
    <source>
        <dbReference type="EMBL" id="ANE52690.1"/>
    </source>
</evidence>
<dbReference type="KEGG" id="fla:SY85_21620"/>
<gene>
    <name evidence="2" type="ORF">SY85_21620</name>
</gene>
<reference evidence="2 3" key="2">
    <citation type="journal article" date="2016" name="Int. J. Syst. Evol. Microbiol.">
        <title>Flavisolibacter tropicus sp. nov., isolated from tropical soil.</title>
        <authorList>
            <person name="Lee J.J."/>
            <person name="Kang M.S."/>
            <person name="Kim G.S."/>
            <person name="Lee C.S."/>
            <person name="Lim S."/>
            <person name="Lee J."/>
            <person name="Roh S.H."/>
            <person name="Kang H."/>
            <person name="Ha J.M."/>
            <person name="Bae S."/>
            <person name="Jung H.Y."/>
            <person name="Kim M.K."/>
        </authorList>
    </citation>
    <scope>NUCLEOTIDE SEQUENCE [LARGE SCALE GENOMIC DNA]</scope>
    <source>
        <strain evidence="2 3">LCS9</strain>
    </source>
</reference>
<dbReference type="SUPFAM" id="SSF109854">
    <property type="entry name" value="DinB/YfiT-like putative metalloenzymes"/>
    <property type="match status" value="1"/>
</dbReference>
<evidence type="ECO:0000259" key="1">
    <source>
        <dbReference type="Pfam" id="PF12867"/>
    </source>
</evidence>
<dbReference type="OrthoDB" id="1431064at2"/>
<dbReference type="Gene3D" id="1.20.120.450">
    <property type="entry name" value="dinb family like domain"/>
    <property type="match status" value="1"/>
</dbReference>
<dbReference type="STRING" id="1492898.SY85_21620"/>
<dbReference type="Proteomes" id="UP000077177">
    <property type="component" value="Chromosome"/>
</dbReference>
<dbReference type="Pfam" id="PF12867">
    <property type="entry name" value="DinB_2"/>
    <property type="match status" value="1"/>
</dbReference>
<dbReference type="InterPro" id="IPR018106">
    <property type="entry name" value="CAP_CS_N"/>
</dbReference>
<dbReference type="EMBL" id="CP011390">
    <property type="protein sequence ID" value="ANE52690.1"/>
    <property type="molecule type" value="Genomic_DNA"/>
</dbReference>
<feature type="domain" description="DinB-like" evidence="1">
    <location>
        <begin position="46"/>
        <end position="163"/>
    </location>
</feature>
<proteinExistence type="predicted"/>
<protein>
    <recommendedName>
        <fullName evidence="1">DinB-like domain-containing protein</fullName>
    </recommendedName>
</protein>
<reference evidence="3" key="1">
    <citation type="submission" date="2015-01" db="EMBL/GenBank/DDBJ databases">
        <title>Flavisolibacter sp./LCS9/ whole genome sequencing.</title>
        <authorList>
            <person name="Kim M.K."/>
            <person name="Srinivasan S."/>
            <person name="Lee J.-J."/>
        </authorList>
    </citation>
    <scope>NUCLEOTIDE SEQUENCE [LARGE SCALE GENOMIC DNA]</scope>
    <source>
        <strain evidence="3">LCS9</strain>
    </source>
</reference>
<organism evidence="2 3">
    <name type="scientific">Flavisolibacter tropicus</name>
    <dbReference type="NCBI Taxonomy" id="1492898"/>
    <lineage>
        <taxon>Bacteria</taxon>
        <taxon>Pseudomonadati</taxon>
        <taxon>Bacteroidota</taxon>
        <taxon>Chitinophagia</taxon>
        <taxon>Chitinophagales</taxon>
        <taxon>Chitinophagaceae</taxon>
        <taxon>Flavisolibacter</taxon>
    </lineage>
</organism>
<accession>A0A172U048</accession>